<dbReference type="Proteomes" id="UP000828251">
    <property type="component" value="Unassembled WGS sequence"/>
</dbReference>
<keyword evidence="2" id="KW-1185">Reference proteome</keyword>
<dbReference type="AlphaFoldDB" id="A0A9D3W231"/>
<name>A0A9D3W231_9ROSI</name>
<protein>
    <submittedName>
        <fullName evidence="1">Uncharacterized protein</fullName>
    </submittedName>
</protein>
<dbReference type="EMBL" id="JAIQCV010000004">
    <property type="protein sequence ID" value="KAH1106580.1"/>
    <property type="molecule type" value="Genomic_DNA"/>
</dbReference>
<organism evidence="1 2">
    <name type="scientific">Gossypium stocksii</name>
    <dbReference type="NCBI Taxonomy" id="47602"/>
    <lineage>
        <taxon>Eukaryota</taxon>
        <taxon>Viridiplantae</taxon>
        <taxon>Streptophyta</taxon>
        <taxon>Embryophyta</taxon>
        <taxon>Tracheophyta</taxon>
        <taxon>Spermatophyta</taxon>
        <taxon>Magnoliopsida</taxon>
        <taxon>eudicotyledons</taxon>
        <taxon>Gunneridae</taxon>
        <taxon>Pentapetalae</taxon>
        <taxon>rosids</taxon>
        <taxon>malvids</taxon>
        <taxon>Malvales</taxon>
        <taxon>Malvaceae</taxon>
        <taxon>Malvoideae</taxon>
        <taxon>Gossypium</taxon>
    </lineage>
</organism>
<gene>
    <name evidence="1" type="ORF">J1N35_010348</name>
</gene>
<comment type="caution">
    <text evidence="1">The sequence shown here is derived from an EMBL/GenBank/DDBJ whole genome shotgun (WGS) entry which is preliminary data.</text>
</comment>
<sequence length="53" mass="5671">MMMNDNRGVWSSDGYGMRVGEGIKMVAGSGSIEETMTSLRDEVTEVLGLGGCR</sequence>
<proteinExistence type="predicted"/>
<reference evidence="1 2" key="1">
    <citation type="journal article" date="2021" name="Plant Biotechnol. J.">
        <title>Multi-omics assisted identification of the key and species-specific regulatory components of drought-tolerant mechanisms in Gossypium stocksii.</title>
        <authorList>
            <person name="Yu D."/>
            <person name="Ke L."/>
            <person name="Zhang D."/>
            <person name="Wu Y."/>
            <person name="Sun Y."/>
            <person name="Mei J."/>
            <person name="Sun J."/>
            <person name="Sun Y."/>
        </authorList>
    </citation>
    <scope>NUCLEOTIDE SEQUENCE [LARGE SCALE GENOMIC DNA]</scope>
    <source>
        <strain evidence="2">cv. E1</strain>
        <tissue evidence="1">Leaf</tissue>
    </source>
</reference>
<accession>A0A9D3W231</accession>
<evidence type="ECO:0000313" key="2">
    <source>
        <dbReference type="Proteomes" id="UP000828251"/>
    </source>
</evidence>
<evidence type="ECO:0000313" key="1">
    <source>
        <dbReference type="EMBL" id="KAH1106580.1"/>
    </source>
</evidence>